<name>A0A0C1H7T7_9BACT</name>
<dbReference type="AlphaFoldDB" id="A0A0C1H7T7"/>
<accession>A0A0C1H7T7</accession>
<evidence type="ECO:0000313" key="1">
    <source>
        <dbReference type="EMBL" id="KIC73494.1"/>
    </source>
</evidence>
<gene>
    <name evidence="1" type="ORF">DB44_BF00190</name>
</gene>
<organism evidence="1 2">
    <name type="scientific">Candidatus Protochlamydia amoebophila</name>
    <dbReference type="NCBI Taxonomy" id="362787"/>
    <lineage>
        <taxon>Bacteria</taxon>
        <taxon>Pseudomonadati</taxon>
        <taxon>Chlamydiota</taxon>
        <taxon>Chlamydiia</taxon>
        <taxon>Parachlamydiales</taxon>
        <taxon>Parachlamydiaceae</taxon>
        <taxon>Candidatus Protochlamydia</taxon>
    </lineage>
</organism>
<protein>
    <submittedName>
        <fullName evidence="1">Uncharacterized protein</fullName>
    </submittedName>
</protein>
<evidence type="ECO:0000313" key="2">
    <source>
        <dbReference type="Proteomes" id="UP000031465"/>
    </source>
</evidence>
<proteinExistence type="predicted"/>
<dbReference type="Proteomes" id="UP000031465">
    <property type="component" value="Unassembled WGS sequence"/>
</dbReference>
<reference evidence="1 2" key="1">
    <citation type="journal article" date="2014" name="Mol. Biol. Evol.">
        <title>Massive expansion of Ubiquitination-related gene families within the Chlamydiae.</title>
        <authorList>
            <person name="Domman D."/>
            <person name="Collingro A."/>
            <person name="Lagkouvardos I."/>
            <person name="Gehre L."/>
            <person name="Weinmaier T."/>
            <person name="Rattei T."/>
            <person name="Subtil A."/>
            <person name="Horn M."/>
        </authorList>
    </citation>
    <scope>NUCLEOTIDE SEQUENCE [LARGE SCALE GENOMIC DNA]</scope>
    <source>
        <strain evidence="1 2">EI2</strain>
    </source>
</reference>
<comment type="caution">
    <text evidence="1">The sequence shown here is derived from an EMBL/GenBank/DDBJ whole genome shotgun (WGS) entry which is preliminary data.</text>
</comment>
<dbReference type="PATRIC" id="fig|362787.3.peg.410"/>
<sequence length="299" mass="34768">MVLEKQIKILFSFQIFNLRTIFLKEHFMTKLTMWQKHWDEAEKEWDQKAQLAAKKRPIKKLAVLPDMVGMTEETAKYLKWKSLKWMLTKDHERTILKGFLKHPFKYGWAFLKSCWQTKPYKREGDFFLYGVDSVDQFQTLLENPSAIFVLGFSYCHKPFECPSGRFTPDCMRDASHSVCQQCFIGKSVNAITSKQTIPLFIPTIHYIGGKIFEIVHQNPDKPVIFIITACEMTLEMFGDWGNMVNLKGLGIRLDGRICNTMKAFELSERGVKPGLTVILDETQKKILSLLKHRNLSMPT</sequence>
<dbReference type="EMBL" id="JSAN01000029">
    <property type="protein sequence ID" value="KIC73494.1"/>
    <property type="molecule type" value="Genomic_DNA"/>
</dbReference>